<feature type="compositionally biased region" description="Basic and acidic residues" evidence="2">
    <location>
        <begin position="998"/>
        <end position="1017"/>
    </location>
</feature>
<dbReference type="InterPro" id="IPR057670">
    <property type="entry name" value="SH3_retrovirus"/>
</dbReference>
<feature type="region of interest" description="Disordered" evidence="2">
    <location>
        <begin position="980"/>
        <end position="1017"/>
    </location>
</feature>
<proteinExistence type="predicted"/>
<dbReference type="EMBL" id="BKCJ010098543">
    <property type="protein sequence ID" value="GEX26783.1"/>
    <property type="molecule type" value="Genomic_DNA"/>
</dbReference>
<dbReference type="Pfam" id="PF07727">
    <property type="entry name" value="RVT_2"/>
    <property type="match status" value="1"/>
</dbReference>
<feature type="compositionally biased region" description="Basic and acidic residues" evidence="2">
    <location>
        <begin position="503"/>
        <end position="513"/>
    </location>
</feature>
<keyword evidence="1" id="KW-0175">Coiled coil</keyword>
<evidence type="ECO:0000256" key="1">
    <source>
        <dbReference type="SAM" id="Coils"/>
    </source>
</evidence>
<dbReference type="InterPro" id="IPR013103">
    <property type="entry name" value="RVT_2"/>
</dbReference>
<dbReference type="PANTHER" id="PTHR11439">
    <property type="entry name" value="GAG-POL-RELATED RETROTRANSPOSON"/>
    <property type="match status" value="1"/>
</dbReference>
<feature type="domain" description="Retroviral polymerase SH3-like" evidence="4">
    <location>
        <begin position="394"/>
        <end position="442"/>
    </location>
</feature>
<evidence type="ECO:0000256" key="2">
    <source>
        <dbReference type="SAM" id="MobiDB-lite"/>
    </source>
</evidence>
<dbReference type="AlphaFoldDB" id="A0A699H476"/>
<feature type="domain" description="Reverse transcriptase Ty1/copia-type" evidence="3">
    <location>
        <begin position="632"/>
        <end position="873"/>
    </location>
</feature>
<gene>
    <name evidence="5" type="ORF">Tci_298758</name>
</gene>
<accession>A0A699H476</accession>
<feature type="compositionally biased region" description="Pro residues" evidence="2">
    <location>
        <begin position="1086"/>
        <end position="1108"/>
    </location>
</feature>
<feature type="coiled-coil region" evidence="1">
    <location>
        <begin position="215"/>
        <end position="245"/>
    </location>
</feature>
<organism evidence="5">
    <name type="scientific">Tanacetum cinerariifolium</name>
    <name type="common">Dalmatian daisy</name>
    <name type="synonym">Chrysanthemum cinerariifolium</name>
    <dbReference type="NCBI Taxonomy" id="118510"/>
    <lineage>
        <taxon>Eukaryota</taxon>
        <taxon>Viridiplantae</taxon>
        <taxon>Streptophyta</taxon>
        <taxon>Embryophyta</taxon>
        <taxon>Tracheophyta</taxon>
        <taxon>Spermatophyta</taxon>
        <taxon>Magnoliopsida</taxon>
        <taxon>eudicotyledons</taxon>
        <taxon>Gunneridae</taxon>
        <taxon>Pentapetalae</taxon>
        <taxon>asterids</taxon>
        <taxon>campanulids</taxon>
        <taxon>Asterales</taxon>
        <taxon>Asteraceae</taxon>
        <taxon>Asteroideae</taxon>
        <taxon>Anthemideae</taxon>
        <taxon>Anthemidinae</taxon>
        <taxon>Tanacetum</taxon>
    </lineage>
</organism>
<evidence type="ECO:0000313" key="5">
    <source>
        <dbReference type="EMBL" id="GEX26783.1"/>
    </source>
</evidence>
<evidence type="ECO:0000259" key="3">
    <source>
        <dbReference type="Pfam" id="PF07727"/>
    </source>
</evidence>
<name>A0A699H476_TANCI</name>
<dbReference type="SUPFAM" id="SSF56672">
    <property type="entry name" value="DNA/RNA polymerases"/>
    <property type="match status" value="1"/>
</dbReference>
<feature type="region of interest" description="Disordered" evidence="2">
    <location>
        <begin position="68"/>
        <end position="89"/>
    </location>
</feature>
<feature type="non-terminal residue" evidence="5">
    <location>
        <position position="1120"/>
    </location>
</feature>
<dbReference type="InterPro" id="IPR043502">
    <property type="entry name" value="DNA/RNA_pol_sf"/>
</dbReference>
<dbReference type="Pfam" id="PF25597">
    <property type="entry name" value="SH3_retrovirus"/>
    <property type="match status" value="1"/>
</dbReference>
<feature type="region of interest" description="Disordered" evidence="2">
    <location>
        <begin position="484"/>
        <end position="513"/>
    </location>
</feature>
<reference evidence="5" key="1">
    <citation type="journal article" date="2019" name="Sci. Rep.">
        <title>Draft genome of Tanacetum cinerariifolium, the natural source of mosquito coil.</title>
        <authorList>
            <person name="Yamashiro T."/>
            <person name="Shiraishi A."/>
            <person name="Satake H."/>
            <person name="Nakayama K."/>
        </authorList>
    </citation>
    <scope>NUCLEOTIDE SEQUENCE</scope>
</reference>
<comment type="caution">
    <text evidence="5">The sequence shown here is derived from an EMBL/GenBank/DDBJ whole genome shotgun (WGS) entry which is preliminary data.</text>
</comment>
<evidence type="ECO:0000259" key="4">
    <source>
        <dbReference type="Pfam" id="PF25597"/>
    </source>
</evidence>
<sequence length="1120" mass="127914">MDQDSVHMVVGSKVPILKPGEYDLWRRRMEKYIQMVDYSLWKFIKNGNAPLITLVIEGVETIIAPTTAEEKAQRRAPRSQDTKHKESTKRTVLVEIPASAALVSCDGLGGYDWSDQAEEGPTNFALMAYSSTSSNSEVSTDSNCSSSCLEIVKILKEHNEQLLKDLRTSKINVITYKTGLESVEARLLFYMKNELDYEEDIKILKREIHLREIAIIELRRKLELAQKQKDEIQLTVENFKNLSKNLSKLIDCQIVDKCKTGLGYNVVPPPYTGKFLPPKPDLFGLEDFVNEPIVTEPTVKKPAVETSEAKASADKSKVVRKNFGPPLIKDWISDSEDEAESKSKIEKKTVKPSFPKIEFVKSKEQVKSLGKLLLNKNTSFKLYETIWVSVTIFNTKDHLSKFDGKADKGFFVGYSLNSNAFRVFSNKIRIVEENLHIRLSESTPNIAGSGPNWLFDIDALTKPMNYKSVVAGYQSNDNIGTKACNDAESKSYQDDGLQPSSGDGKKVDEDPIQESECKEDNVNITNNVNVVGTNGVNAVVSPTLTTRIHKDHLIDQVIGNLHSTTQIRNMSKNLEEHGFVTTIHQRTNHKDLQNYLFTCSLSQEPKKTIHALKDPSWIEAMHEELLQFKLQEVWTLVDLPYEKRDIGTKWVFQNKKDERGIMIRNKARLVSQGHTQEEGIDYDEVFALIVRIEAIRLFLAYSFKDFVVYQMDVKSAFLYGKIKEEVYVCQPPGFKDPNFPDKVYKVEKVLYGLHQTPRAWYETLSKYLLDNRFYRGKIDKTFFIKRHKYDILLVQVYVDDIIFGSTKKELCNAFEKMIHEKFQMSSMGELTFFLGLQVKQKQDGIFISQDKYVVEILKKYGFSKVKNASTPMETQKHLLRDEDGKEVDVYMYRSMIGSLMYLTSSRPDIMFAVCACARYQVNQKVSHLHAVKRIFRKSARLIMKERCVKDRKSDLATVKAKIINGEVQLQALVDGKKADNEEMDDSLERAATTTTSLDTEHDRGVNTPRSGEDSLKHNESMELCTKLQQRVLDLETTKTTQALEIKILKRRVKKLERRKMSRTHRLKRLYKNVPEEVVDDVAQPTSPLPPSPVIPSTPPHQSPSPPQPQAKEGLSQLVQQ</sequence>
<protein>
    <submittedName>
        <fullName evidence="5">Putative ribonuclease H-like domain-containing protein</fullName>
    </submittedName>
</protein>
<feature type="region of interest" description="Disordered" evidence="2">
    <location>
        <begin position="1077"/>
        <end position="1120"/>
    </location>
</feature>
<dbReference type="PANTHER" id="PTHR11439:SF495">
    <property type="entry name" value="REVERSE TRANSCRIPTASE, RNA-DEPENDENT DNA POLYMERASE-RELATED"/>
    <property type="match status" value="1"/>
</dbReference>